<dbReference type="Pfam" id="PF13927">
    <property type="entry name" value="Ig_3"/>
    <property type="match status" value="1"/>
</dbReference>
<dbReference type="FunFam" id="2.60.40.10:FF:000517">
    <property type="entry name" value="Carcinoembryonic antigen-related cell adhesion molecule 1"/>
    <property type="match status" value="1"/>
</dbReference>
<evidence type="ECO:0000259" key="9">
    <source>
        <dbReference type="PROSITE" id="PS50835"/>
    </source>
</evidence>
<evidence type="ECO:0000256" key="7">
    <source>
        <dbReference type="SAM" id="Phobius"/>
    </source>
</evidence>
<organism evidence="10 11">
    <name type="scientific">Rhinolophus ferrumequinum</name>
    <name type="common">Greater horseshoe bat</name>
    <dbReference type="NCBI Taxonomy" id="59479"/>
    <lineage>
        <taxon>Eukaryota</taxon>
        <taxon>Metazoa</taxon>
        <taxon>Chordata</taxon>
        <taxon>Craniata</taxon>
        <taxon>Vertebrata</taxon>
        <taxon>Euteleostomi</taxon>
        <taxon>Mammalia</taxon>
        <taxon>Eutheria</taxon>
        <taxon>Laurasiatheria</taxon>
        <taxon>Chiroptera</taxon>
        <taxon>Yinpterochiroptera</taxon>
        <taxon>Rhinolophoidea</taxon>
        <taxon>Rhinolophidae</taxon>
        <taxon>Rhinolophinae</taxon>
        <taxon>Rhinolophus</taxon>
    </lineage>
</organism>
<reference evidence="10 11" key="2">
    <citation type="journal article" date="2018" name="Annu Rev Anim Biosci">
        <title>Bat Biology, Genomes, and the Bat1K Project: To Generate Chromosome-Level Genomes for All Living Bat Species.</title>
        <authorList>
            <person name="Teeling E.C."/>
            <person name="Vernes S.C."/>
            <person name="Davalos L.M."/>
            <person name="Ray D.A."/>
            <person name="Gilbert M.T.P."/>
            <person name="Myers E."/>
        </authorList>
    </citation>
    <scope>NUCLEOTIDE SEQUENCE</scope>
</reference>
<dbReference type="SUPFAM" id="SSF48726">
    <property type="entry name" value="Immunoglobulin"/>
    <property type="match status" value="3"/>
</dbReference>
<keyword evidence="5" id="KW-0393">Immunoglobulin domain</keyword>
<dbReference type="Ensembl" id="ENSRFET00010031165.1">
    <property type="protein sequence ID" value="ENSRFEP00010028706.1"/>
    <property type="gene ID" value="ENSRFEG00010018708.1"/>
</dbReference>
<reference evidence="11" key="3">
    <citation type="submission" date="2018-12" db="EMBL/GenBank/DDBJ databases">
        <title>G10K-VGP greater horseshoe bat female genome, primary haplotype.</title>
        <authorList>
            <person name="Teeling E."/>
            <person name="Myers G."/>
            <person name="Vernes S."/>
            <person name="Pippel M."/>
            <person name="Winkler S."/>
            <person name="Fedrigo O."/>
            <person name="Rhie A."/>
            <person name="Koren S."/>
            <person name="Phillippy A."/>
            <person name="Lewin H."/>
            <person name="Damas J."/>
            <person name="Howe K."/>
            <person name="Mountcastle J."/>
            <person name="Jarvis E.D."/>
        </authorList>
    </citation>
    <scope>NUCLEOTIDE SEQUENCE [LARGE SCALE GENOMIC DNA]</scope>
</reference>
<dbReference type="GO" id="GO:0005886">
    <property type="term" value="C:plasma membrane"/>
    <property type="evidence" value="ECO:0007669"/>
    <property type="project" value="TreeGrafter"/>
</dbReference>
<evidence type="ECO:0000313" key="11">
    <source>
        <dbReference type="Proteomes" id="UP000472240"/>
    </source>
</evidence>
<dbReference type="InterPro" id="IPR050831">
    <property type="entry name" value="CEA_cell_adhesion"/>
</dbReference>
<evidence type="ECO:0000256" key="5">
    <source>
        <dbReference type="ARBA" id="ARBA00023319"/>
    </source>
</evidence>
<keyword evidence="4" id="KW-0325">Glycoprotein</keyword>
<dbReference type="InterPro" id="IPR003598">
    <property type="entry name" value="Ig_sub2"/>
</dbReference>
<proteinExistence type="inferred from homology"/>
<dbReference type="FunFam" id="2.60.40.10:FF:000244">
    <property type="entry name" value="carcinoembryonic antigen-related cell adhesion molecule 16"/>
    <property type="match status" value="1"/>
</dbReference>
<keyword evidence="3" id="KW-1015">Disulfide bond</keyword>
<keyword evidence="7" id="KW-1133">Transmembrane helix</keyword>
<dbReference type="CDD" id="cd05740">
    <property type="entry name" value="IgI_hCEACAM_2_4_6_like"/>
    <property type="match status" value="1"/>
</dbReference>
<feature type="transmembrane region" description="Helical" evidence="7">
    <location>
        <begin position="394"/>
        <end position="417"/>
    </location>
</feature>
<dbReference type="SMART" id="SM00409">
    <property type="entry name" value="IG"/>
    <property type="match status" value="3"/>
</dbReference>
<dbReference type="PANTHER" id="PTHR44427:SF1">
    <property type="entry name" value="CARCINOEMBRYONIC ANTIGEN-RELATED CELL ADHESION MOLECULE 1"/>
    <property type="match status" value="1"/>
</dbReference>
<reference evidence="10" key="5">
    <citation type="submission" date="2025-09" db="UniProtKB">
        <authorList>
            <consortium name="Ensembl"/>
        </authorList>
    </citation>
    <scope>IDENTIFICATION</scope>
</reference>
<dbReference type="CDD" id="cd05774">
    <property type="entry name" value="IgV_CEACAM_D1"/>
    <property type="match status" value="1"/>
</dbReference>
<evidence type="ECO:0000256" key="3">
    <source>
        <dbReference type="ARBA" id="ARBA00023157"/>
    </source>
</evidence>
<dbReference type="GO" id="GO:1990782">
    <property type="term" value="F:protein tyrosine kinase binding"/>
    <property type="evidence" value="ECO:0007669"/>
    <property type="project" value="TreeGrafter"/>
</dbReference>
<dbReference type="Pfam" id="PF07686">
    <property type="entry name" value="V-set"/>
    <property type="match status" value="1"/>
</dbReference>
<dbReference type="GO" id="GO:0002682">
    <property type="term" value="P:regulation of immune system process"/>
    <property type="evidence" value="ECO:0007669"/>
    <property type="project" value="TreeGrafter"/>
</dbReference>
<keyword evidence="7" id="KW-0812">Transmembrane</keyword>
<evidence type="ECO:0000256" key="6">
    <source>
        <dbReference type="ARBA" id="ARBA00038222"/>
    </source>
</evidence>
<dbReference type="GO" id="GO:0007165">
    <property type="term" value="P:signal transduction"/>
    <property type="evidence" value="ECO:0007669"/>
    <property type="project" value="TreeGrafter"/>
</dbReference>
<dbReference type="InParanoid" id="A0A671FY67"/>
<reference evidence="10" key="4">
    <citation type="submission" date="2025-08" db="UniProtKB">
        <authorList>
            <consortium name="Ensembl"/>
        </authorList>
    </citation>
    <scope>IDENTIFICATION</scope>
</reference>
<feature type="domain" description="Ig-like" evidence="9">
    <location>
        <begin position="145"/>
        <end position="226"/>
    </location>
</feature>
<evidence type="ECO:0000313" key="10">
    <source>
        <dbReference type="Ensembl" id="ENSRFEP00010028706.1"/>
    </source>
</evidence>
<evidence type="ECO:0000256" key="1">
    <source>
        <dbReference type="ARBA" id="ARBA00022729"/>
    </source>
</evidence>
<dbReference type="GeneTree" id="ENSGT01100000263479"/>
<dbReference type="AlphaFoldDB" id="A0A671FY67"/>
<dbReference type="SMART" id="SM00408">
    <property type="entry name" value="IGc2"/>
    <property type="match status" value="2"/>
</dbReference>
<dbReference type="InterPro" id="IPR003599">
    <property type="entry name" value="Ig_sub"/>
</dbReference>
<name>A0A671FY67_RHIFE</name>
<protein>
    <recommendedName>
        <fullName evidence="9">Ig-like domain-containing protein</fullName>
    </recommendedName>
</protein>
<dbReference type="CDD" id="cd20948">
    <property type="entry name" value="IgC2_CEACAM5-like"/>
    <property type="match status" value="1"/>
</dbReference>
<dbReference type="FunCoup" id="A0A671FY67">
    <property type="interactions" value="140"/>
</dbReference>
<dbReference type="InterPro" id="IPR036179">
    <property type="entry name" value="Ig-like_dom_sf"/>
</dbReference>
<dbReference type="Proteomes" id="UP000472240">
    <property type="component" value="Chromosome 15"/>
</dbReference>
<sequence>MEPPSAPARRGRVPWQGLLLAVSLLTFWSPLTTAQLALEFMPSNAAEWEDVLFLAHNLPEDLAGYAWFKGGRVDSKRQIASYKIDTGVNNPGPAYSGRETIYPNGSLLFQKVTLEDTGYYTLQAIKTNFHNEEVTGQLRVYPELPEPNVTSNTSDPVEHKGPVVFTCEPEIQDATYLWLINSQSVQNSTRLELSKDNRTLTLLNVTRNDTGPYECDIRNPVSASLSDPFYLNVLYGPEAPTISPSDTHYRSGANLNLSCHAASNPPAQYSWLINGRPKQSTQEVTIPNITPNDSGSYTCVVHNSVTRLNGTAVRTITVSAYNYSCNFLTFISDFIHLKLLHFFLSQSNYFLLTVFSQGSRTVKSCHLHSFFSFLSSTDESSIPGKGRSGLSDGAIAGIVIGVLAGIALIAALVYFLCMIKSGGYGVSFLSPS</sequence>
<comment type="similarity">
    <text evidence="6">Belongs to the immunoglobulin superfamily. CEA family.</text>
</comment>
<dbReference type="InterPro" id="IPR007110">
    <property type="entry name" value="Ig-like_dom"/>
</dbReference>
<feature type="chain" id="PRO_5025555446" description="Ig-like domain-containing protein" evidence="8">
    <location>
        <begin position="35"/>
        <end position="432"/>
    </location>
</feature>
<dbReference type="InterPro" id="IPR013783">
    <property type="entry name" value="Ig-like_fold"/>
</dbReference>
<dbReference type="PANTHER" id="PTHR44427">
    <property type="entry name" value="CARCINOEMBRYONIC ANTIGEN-RELATED CELL ADHESION MOLECULE 19"/>
    <property type="match status" value="1"/>
</dbReference>
<evidence type="ECO:0000256" key="8">
    <source>
        <dbReference type="SAM" id="SignalP"/>
    </source>
</evidence>
<evidence type="ECO:0000256" key="4">
    <source>
        <dbReference type="ARBA" id="ARBA00023180"/>
    </source>
</evidence>
<dbReference type="InterPro" id="IPR013106">
    <property type="entry name" value="Ig_V-set"/>
</dbReference>
<dbReference type="PROSITE" id="PS50835">
    <property type="entry name" value="IG_LIKE"/>
    <property type="match status" value="2"/>
</dbReference>
<dbReference type="FunFam" id="2.60.40.10:FF:000340">
    <property type="entry name" value="Carcinoembryonic antigen-related cell adhesion molecule 1"/>
    <property type="match status" value="1"/>
</dbReference>
<dbReference type="Gene3D" id="2.60.40.10">
    <property type="entry name" value="Immunoglobulins"/>
    <property type="match status" value="3"/>
</dbReference>
<keyword evidence="11" id="KW-1185">Reference proteome</keyword>
<keyword evidence="7" id="KW-0472">Membrane</keyword>
<dbReference type="Pfam" id="PF13895">
    <property type="entry name" value="Ig_2"/>
    <property type="match status" value="1"/>
</dbReference>
<feature type="signal peptide" evidence="8">
    <location>
        <begin position="1"/>
        <end position="34"/>
    </location>
</feature>
<accession>A0A671FY67</accession>
<dbReference type="GO" id="GO:0009986">
    <property type="term" value="C:cell surface"/>
    <property type="evidence" value="ECO:0007669"/>
    <property type="project" value="TreeGrafter"/>
</dbReference>
<keyword evidence="1 8" id="KW-0732">Signal</keyword>
<evidence type="ECO:0000256" key="2">
    <source>
        <dbReference type="ARBA" id="ARBA00022737"/>
    </source>
</evidence>
<reference evidence="10 11" key="1">
    <citation type="journal article" date="2015" name="Annu Rev Anim Biosci">
        <title>The Genome 10K Project: a way forward.</title>
        <authorList>
            <person name="Koepfli K.P."/>
            <person name="Paten B."/>
            <person name="O'Brien S.J."/>
            <person name="Koepfli K.P."/>
            <person name="Paten B."/>
            <person name="Antunes A."/>
            <person name="Belov K."/>
            <person name="Bustamante C."/>
            <person name="Castoe T.A."/>
            <person name="Clawson H."/>
            <person name="Crawford A.J."/>
            <person name="Diekhans M."/>
            <person name="Distel D."/>
            <person name="Durbin R."/>
            <person name="Earl D."/>
            <person name="Fujita M.K."/>
            <person name="Gamble T."/>
            <person name="Georges A."/>
            <person name="Gemmell N."/>
            <person name="Gilbert M.T."/>
            <person name="Graves J.M."/>
            <person name="Green R.E."/>
            <person name="Hickey G."/>
            <person name="Jarvis E.D."/>
            <person name="Johnson W."/>
            <person name="Komissarov A."/>
            <person name="Korf I."/>
            <person name="Kuhn R."/>
            <person name="Larkin D.M."/>
            <person name="Lewin H."/>
            <person name="Lopez J.V."/>
            <person name="Ma J."/>
            <person name="Marques-Bonet T."/>
            <person name="Miller W."/>
            <person name="Murphy R."/>
            <person name="Pevzner P."/>
            <person name="Shapiro B."/>
            <person name="Steiner C."/>
            <person name="Tamazian G."/>
            <person name="Venkatesh B."/>
            <person name="Wang J."/>
            <person name="Wayne R."/>
            <person name="Wiley E."/>
            <person name="Yang H."/>
            <person name="Zhang G."/>
            <person name="Haussler D."/>
            <person name="Ryder O."/>
            <person name="O'Brien S.J."/>
        </authorList>
    </citation>
    <scope>NUCLEOTIDE SEQUENCE</scope>
</reference>
<keyword evidence="2" id="KW-0677">Repeat</keyword>
<feature type="domain" description="Ig-like" evidence="9">
    <location>
        <begin position="237"/>
        <end position="319"/>
    </location>
</feature>